<dbReference type="Proteomes" id="UP001482513">
    <property type="component" value="Unassembled WGS sequence"/>
</dbReference>
<evidence type="ECO:0000313" key="1">
    <source>
        <dbReference type="EMBL" id="MEP0949529.1"/>
    </source>
</evidence>
<dbReference type="RefSeq" id="WP_199325558.1">
    <property type="nucleotide sequence ID" value="NZ_JAMPKX010000012.1"/>
</dbReference>
<sequence>MALTIPETIPSTASQGEQRLFNILKTKLPEDFIVWYEPRLQRNLYPDFTILSPPADHRGQGVVCRQHH</sequence>
<protein>
    <submittedName>
        <fullName evidence="1">Uncharacterized protein</fullName>
    </submittedName>
</protein>
<accession>A0ABV0K9S0</accession>
<reference evidence="1 2" key="1">
    <citation type="submission" date="2022-04" db="EMBL/GenBank/DDBJ databases">
        <title>Positive selection, recombination, and allopatry shape intraspecific diversity of widespread and dominant cyanobacteria.</title>
        <authorList>
            <person name="Wei J."/>
            <person name="Shu W."/>
            <person name="Hu C."/>
        </authorList>
    </citation>
    <scope>NUCLEOTIDE SEQUENCE [LARGE SCALE GENOMIC DNA]</scope>
    <source>
        <strain evidence="1 2">DQ-A4</strain>
    </source>
</reference>
<dbReference type="EMBL" id="JAMPKX010000012">
    <property type="protein sequence ID" value="MEP0949529.1"/>
    <property type="molecule type" value="Genomic_DNA"/>
</dbReference>
<keyword evidence="2" id="KW-1185">Reference proteome</keyword>
<gene>
    <name evidence="1" type="ORF">NC992_21805</name>
</gene>
<comment type="caution">
    <text evidence="1">The sequence shown here is derived from an EMBL/GenBank/DDBJ whole genome shotgun (WGS) entry which is preliminary data.</text>
</comment>
<name>A0ABV0K9S0_9CYAN</name>
<evidence type="ECO:0000313" key="2">
    <source>
        <dbReference type="Proteomes" id="UP001482513"/>
    </source>
</evidence>
<organism evidence="1 2">
    <name type="scientific">Leptolyngbya subtilissima DQ-A4</name>
    <dbReference type="NCBI Taxonomy" id="2933933"/>
    <lineage>
        <taxon>Bacteria</taxon>
        <taxon>Bacillati</taxon>
        <taxon>Cyanobacteriota</taxon>
        <taxon>Cyanophyceae</taxon>
        <taxon>Leptolyngbyales</taxon>
        <taxon>Leptolyngbyaceae</taxon>
        <taxon>Leptolyngbya group</taxon>
        <taxon>Leptolyngbya</taxon>
    </lineage>
</organism>
<proteinExistence type="predicted"/>